<protein>
    <recommendedName>
        <fullName evidence="2">Outer membrane cytochrome MtrC/MtrF-like domain-containing protein</fullName>
    </recommendedName>
</protein>
<comment type="caution">
    <text evidence="3">The sequence shown here is derived from an EMBL/GenBank/DDBJ whole genome shotgun (WGS) entry which is preliminary data.</text>
</comment>
<accession>A0ABU9KY58</accession>
<dbReference type="InterPro" id="IPR054337">
    <property type="entry name" value="Mtrc-MtrF-like_dom_II/IV"/>
</dbReference>
<organism evidence="3 4">
    <name type="scientific">Lutimonas vermicola</name>
    <dbReference type="NCBI Taxonomy" id="414288"/>
    <lineage>
        <taxon>Bacteria</taxon>
        <taxon>Pseudomonadati</taxon>
        <taxon>Bacteroidota</taxon>
        <taxon>Flavobacteriia</taxon>
        <taxon>Flavobacteriales</taxon>
        <taxon>Flavobacteriaceae</taxon>
        <taxon>Lutimonas</taxon>
    </lineage>
</organism>
<dbReference type="RefSeq" id="WP_342158887.1">
    <property type="nucleotide sequence ID" value="NZ_JBCDNA010000001.1"/>
</dbReference>
<dbReference type="SUPFAM" id="SSF48695">
    <property type="entry name" value="Multiheme cytochromes"/>
    <property type="match status" value="1"/>
</dbReference>
<dbReference type="EMBL" id="JBCDNA010000001">
    <property type="protein sequence ID" value="MEL4455122.1"/>
    <property type="molecule type" value="Genomic_DNA"/>
</dbReference>
<feature type="signal peptide" evidence="1">
    <location>
        <begin position="1"/>
        <end position="20"/>
    </location>
</feature>
<keyword evidence="4" id="KW-1185">Reference proteome</keyword>
<keyword evidence="1" id="KW-0732">Signal</keyword>
<evidence type="ECO:0000256" key="1">
    <source>
        <dbReference type="SAM" id="SignalP"/>
    </source>
</evidence>
<gene>
    <name evidence="3" type="ORF">AABB81_04395</name>
</gene>
<feature type="chain" id="PRO_5046946194" description="Outer membrane cytochrome MtrC/MtrF-like domain-containing protein" evidence="1">
    <location>
        <begin position="21"/>
        <end position="381"/>
    </location>
</feature>
<evidence type="ECO:0000259" key="2">
    <source>
        <dbReference type="Pfam" id="PF22113"/>
    </source>
</evidence>
<sequence>MKHLKSLGFFLLIFSSFFLIQCTTDPIPGPDGEDGIDGIDGVDGVSGTAECAACHNVGKSEEVHASYLFSGHYNENMDHDLENDGINEPLSQYGNRAYTPNGSLSCASCHTSDGYIDIVETGSTLFSGFQNNDDGGYPLYDGTQTITCNTCHNKHTSFNFEEDGKDYALRVIDPVTLLADNSVTIDYGPDNKTSHTCATCHQPRSTFDGAINADGTVDVGSRFGPHYGAQTTLLEGIQGAELAGYEYRSTDGTAAHRAGSSCTECHMGKSSGNNVGLHTKKPTETTCLNCHKDGSPSKEFLKADFDALEDLLIAKGIIEIVIDEDTGDEELVIISNKNMDLIPAAALWNYKMIYYDHSHGVHNPKYAKDLIQNSIDALNAN</sequence>
<evidence type="ECO:0000313" key="3">
    <source>
        <dbReference type="EMBL" id="MEL4455122.1"/>
    </source>
</evidence>
<dbReference type="Proteomes" id="UP001474120">
    <property type="component" value="Unassembled WGS sequence"/>
</dbReference>
<reference evidence="3 4" key="1">
    <citation type="submission" date="2024-04" db="EMBL/GenBank/DDBJ databases">
        <title>whole genome sequencing of Lutimonas vermicola strain IMCC1616.</title>
        <authorList>
            <person name="Bae S.S."/>
        </authorList>
    </citation>
    <scope>NUCLEOTIDE SEQUENCE [LARGE SCALE GENOMIC DNA]</scope>
    <source>
        <strain evidence="3 4">IMCC1616</strain>
    </source>
</reference>
<proteinExistence type="predicted"/>
<dbReference type="Gene3D" id="1.10.1130.10">
    <property type="entry name" value="Flavocytochrome C3, Chain A"/>
    <property type="match status" value="1"/>
</dbReference>
<dbReference type="InterPro" id="IPR036280">
    <property type="entry name" value="Multihaem_cyt_sf"/>
</dbReference>
<feature type="domain" description="Outer membrane cytochrome MtrC/MtrF-like" evidence="2">
    <location>
        <begin position="48"/>
        <end position="207"/>
    </location>
</feature>
<evidence type="ECO:0000313" key="4">
    <source>
        <dbReference type="Proteomes" id="UP001474120"/>
    </source>
</evidence>
<dbReference type="Pfam" id="PF22113">
    <property type="entry name" value="Mtrc-MtrF_II-IV_dom"/>
    <property type="match status" value="1"/>
</dbReference>
<name>A0ABU9KY58_9FLAO</name>